<reference evidence="7 8" key="1">
    <citation type="submission" date="2022-10" db="EMBL/GenBank/DDBJ databases">
        <title>Defluviimonas sp. nov., isolated from ocean surface water.</title>
        <authorList>
            <person name="He W."/>
            <person name="Wang L."/>
            <person name="Zhang D.-F."/>
        </authorList>
    </citation>
    <scope>NUCLEOTIDE SEQUENCE [LARGE SCALE GENOMIC DNA]</scope>
    <source>
        <strain evidence="7 8">WL0075</strain>
    </source>
</reference>
<evidence type="ECO:0000313" key="8">
    <source>
        <dbReference type="Proteomes" id="UP001652503"/>
    </source>
</evidence>
<organism evidence="7 8">
    <name type="scientific">Albidovulum sediminicola</name>
    <dbReference type="NCBI Taxonomy" id="2984331"/>
    <lineage>
        <taxon>Bacteria</taxon>
        <taxon>Pseudomonadati</taxon>
        <taxon>Pseudomonadota</taxon>
        <taxon>Alphaproteobacteria</taxon>
        <taxon>Rhodobacterales</taxon>
        <taxon>Paracoccaceae</taxon>
        <taxon>Albidovulum</taxon>
    </lineage>
</organism>
<dbReference type="InterPro" id="IPR037396">
    <property type="entry name" value="FMN_HAD"/>
</dbReference>
<feature type="domain" description="FMN hydroxy acid dehydrogenase" evidence="6">
    <location>
        <begin position="1"/>
        <end position="381"/>
    </location>
</feature>
<name>A0ABT2YXN1_9RHOB</name>
<evidence type="ECO:0000313" key="7">
    <source>
        <dbReference type="EMBL" id="MCV2863634.1"/>
    </source>
</evidence>
<evidence type="ECO:0000256" key="1">
    <source>
        <dbReference type="ARBA" id="ARBA00001917"/>
    </source>
</evidence>
<dbReference type="InterPro" id="IPR012133">
    <property type="entry name" value="Alpha-hydoxy_acid_DH_FMN"/>
</dbReference>
<dbReference type="NCBIfam" id="NF008398">
    <property type="entry name" value="PRK11197.1"/>
    <property type="match status" value="1"/>
</dbReference>
<dbReference type="InterPro" id="IPR008259">
    <property type="entry name" value="FMN_hydac_DH_AS"/>
</dbReference>
<evidence type="ECO:0000256" key="2">
    <source>
        <dbReference type="ARBA" id="ARBA00022630"/>
    </source>
</evidence>
<accession>A0ABT2YXN1</accession>
<keyword evidence="2" id="KW-0285">Flavoprotein</keyword>
<keyword evidence="8" id="KW-1185">Reference proteome</keyword>
<dbReference type="PANTHER" id="PTHR10578:SF107">
    <property type="entry name" value="2-HYDROXYACID OXIDASE 1"/>
    <property type="match status" value="1"/>
</dbReference>
<dbReference type="Pfam" id="PF01070">
    <property type="entry name" value="FMN_dh"/>
    <property type="match status" value="1"/>
</dbReference>
<evidence type="ECO:0000256" key="5">
    <source>
        <dbReference type="ARBA" id="ARBA00024042"/>
    </source>
</evidence>
<keyword evidence="3" id="KW-0288">FMN</keyword>
<dbReference type="PIRSF" id="PIRSF000138">
    <property type="entry name" value="Al-hdrx_acd_dh"/>
    <property type="match status" value="1"/>
</dbReference>
<keyword evidence="4" id="KW-0560">Oxidoreductase</keyword>
<sequence length="387" mass="42111">MPVITNIDDLKKIYRRRVPRMFYDYAESGSWSEQTFRDNVSDFAEIRLRQRIARDMTGRSVATQMIGQDVAMPVALAPVGLTGMQNADGEIKAARAAEKFGVPFTLSTMSICSIEDVAQHTTKPFWFQIYTLNDDDFNAKIINRAKAAGCSALVITVDLQILGQRHKDLKNGLSAPPKFTIPTMLNLATKWAWGLEMLGTKRRFFGNIVGHVEGVDDPTSLSAWTAQKFDHALDWGKIAKLRDMWGGKVILKGILDAEDAEHAVGVGADAIVVSNHGGRQLDGALSSIRMLPEIVAAVGERTEVWMDGGIRSGQDVLKAVALGAKGTMIGRAFVYGLGAMGEKGVTTALDVIRKELDTSMALCGERDIAAVGRHNVLLPKGFLGAYS</sequence>
<dbReference type="RefSeq" id="WP_263720094.1">
    <property type="nucleotide sequence ID" value="NZ_JAOWLA010000002.1"/>
</dbReference>
<evidence type="ECO:0000259" key="6">
    <source>
        <dbReference type="PROSITE" id="PS51349"/>
    </source>
</evidence>
<dbReference type="CDD" id="cd02809">
    <property type="entry name" value="alpha_hydroxyacid_oxid_FMN"/>
    <property type="match status" value="1"/>
</dbReference>
<dbReference type="PROSITE" id="PS00557">
    <property type="entry name" value="FMN_HYDROXY_ACID_DH_1"/>
    <property type="match status" value="1"/>
</dbReference>
<comment type="caution">
    <text evidence="7">The sequence shown here is derived from an EMBL/GenBank/DDBJ whole genome shotgun (WGS) entry which is preliminary data.</text>
</comment>
<evidence type="ECO:0000256" key="3">
    <source>
        <dbReference type="ARBA" id="ARBA00022643"/>
    </source>
</evidence>
<dbReference type="PROSITE" id="PS51349">
    <property type="entry name" value="FMN_HYDROXY_ACID_DH_2"/>
    <property type="match status" value="1"/>
</dbReference>
<evidence type="ECO:0000256" key="4">
    <source>
        <dbReference type="ARBA" id="ARBA00023002"/>
    </source>
</evidence>
<proteinExistence type="inferred from homology"/>
<dbReference type="Proteomes" id="UP001652503">
    <property type="component" value="Unassembled WGS sequence"/>
</dbReference>
<dbReference type="SUPFAM" id="SSF51395">
    <property type="entry name" value="FMN-linked oxidoreductases"/>
    <property type="match status" value="1"/>
</dbReference>
<dbReference type="PANTHER" id="PTHR10578">
    <property type="entry name" value="S -2-HYDROXY-ACID OXIDASE-RELATED"/>
    <property type="match status" value="1"/>
</dbReference>
<comment type="cofactor">
    <cofactor evidence="1">
        <name>FMN</name>
        <dbReference type="ChEBI" id="CHEBI:58210"/>
    </cofactor>
</comment>
<protein>
    <submittedName>
        <fullName evidence="7">Alpha-hydroxy-acid oxidizing protein</fullName>
    </submittedName>
</protein>
<comment type="similarity">
    <text evidence="5">Belongs to the FMN-dependent alpha-hydroxy acid dehydrogenase family.</text>
</comment>
<dbReference type="Gene3D" id="3.20.20.70">
    <property type="entry name" value="Aldolase class I"/>
    <property type="match status" value="1"/>
</dbReference>
<dbReference type="InterPro" id="IPR013785">
    <property type="entry name" value="Aldolase_TIM"/>
</dbReference>
<dbReference type="EMBL" id="JAOWLA010000002">
    <property type="protein sequence ID" value="MCV2863634.1"/>
    <property type="molecule type" value="Genomic_DNA"/>
</dbReference>
<dbReference type="InterPro" id="IPR000262">
    <property type="entry name" value="FMN-dep_DH"/>
</dbReference>
<gene>
    <name evidence="7" type="ORF">OE647_02650</name>
</gene>